<keyword evidence="3" id="KW-1185">Reference proteome</keyword>
<sequence>MNLFLDTSSLVTLYHEEADTEIMDAVFNFEIVSNIFLSEISKVEFASAFWKKVRTGEISTELANQIINIFEQDCETYIFVPVDDSIIKSAKHLIGKYGYKGLRTLDSIQLATASCLRDKVDHFKSGDKVLTSLLAKESLSTNIL</sequence>
<organism evidence="2 3">
    <name type="scientific">Dyadobacter linearis</name>
    <dbReference type="NCBI Taxonomy" id="2823330"/>
    <lineage>
        <taxon>Bacteria</taxon>
        <taxon>Pseudomonadati</taxon>
        <taxon>Bacteroidota</taxon>
        <taxon>Cytophagia</taxon>
        <taxon>Cytophagales</taxon>
        <taxon>Spirosomataceae</taxon>
        <taxon>Dyadobacter</taxon>
    </lineage>
</organism>
<dbReference type="SUPFAM" id="SSF88723">
    <property type="entry name" value="PIN domain-like"/>
    <property type="match status" value="1"/>
</dbReference>
<evidence type="ECO:0000259" key="1">
    <source>
        <dbReference type="Pfam" id="PF01850"/>
    </source>
</evidence>
<accession>A0ABN7R190</accession>
<comment type="caution">
    <text evidence="2">The sequence shown here is derived from an EMBL/GenBank/DDBJ whole genome shotgun (WGS) entry which is preliminary data.</text>
</comment>
<evidence type="ECO:0000313" key="3">
    <source>
        <dbReference type="Proteomes" id="UP000679725"/>
    </source>
</evidence>
<gene>
    <name evidence="2" type="ORF">DYBT9623_00369</name>
</gene>
<dbReference type="InterPro" id="IPR029060">
    <property type="entry name" value="PIN-like_dom_sf"/>
</dbReference>
<dbReference type="InterPro" id="IPR002716">
    <property type="entry name" value="PIN_dom"/>
</dbReference>
<dbReference type="Proteomes" id="UP000679725">
    <property type="component" value="Unassembled WGS sequence"/>
</dbReference>
<reference evidence="2 3" key="1">
    <citation type="submission" date="2021-04" db="EMBL/GenBank/DDBJ databases">
        <authorList>
            <person name="Rodrigo-Torres L."/>
            <person name="Arahal R. D."/>
            <person name="Lucena T."/>
        </authorList>
    </citation>
    <scope>NUCLEOTIDE SEQUENCE [LARGE SCALE GENOMIC DNA]</scope>
    <source>
        <strain evidence="2 3">CECT 9623</strain>
    </source>
</reference>
<dbReference type="RefSeq" id="WP_215231804.1">
    <property type="nucleotide sequence ID" value="NZ_CAJRAU010000001.1"/>
</dbReference>
<proteinExistence type="predicted"/>
<dbReference type="Pfam" id="PF01850">
    <property type="entry name" value="PIN"/>
    <property type="match status" value="1"/>
</dbReference>
<dbReference type="Gene3D" id="3.40.50.1010">
    <property type="entry name" value="5'-nuclease"/>
    <property type="match status" value="1"/>
</dbReference>
<dbReference type="EMBL" id="CAJRAU010000001">
    <property type="protein sequence ID" value="CAG5067648.1"/>
    <property type="molecule type" value="Genomic_DNA"/>
</dbReference>
<dbReference type="CDD" id="cd09874">
    <property type="entry name" value="PIN_MT3492-like"/>
    <property type="match status" value="1"/>
</dbReference>
<protein>
    <recommendedName>
        <fullName evidence="1">PIN domain-containing protein</fullName>
    </recommendedName>
</protein>
<evidence type="ECO:0000313" key="2">
    <source>
        <dbReference type="EMBL" id="CAG5067648.1"/>
    </source>
</evidence>
<feature type="domain" description="PIN" evidence="1">
    <location>
        <begin position="4"/>
        <end position="120"/>
    </location>
</feature>
<name>A0ABN7R190_9BACT</name>